<accession>A0ABV1NTF0</accession>
<comment type="caution">
    <text evidence="1">The sequence shown here is derived from an EMBL/GenBank/DDBJ whole genome shotgun (WGS) entry which is preliminary data.</text>
</comment>
<dbReference type="RefSeq" id="WP_349803475.1">
    <property type="nucleotide sequence ID" value="NZ_JBEGDP010000001.1"/>
</dbReference>
<sequence length="158" mass="16330">MTSVGITGHMGLTPSTRVAVAAELARQLVGLPAPLVGFTSLAPGADQAFAWAVLAAGGEIVFVPPCEEIESTIPDANLTHFRAARAAASEVVPPSHVKPSEQAFFDAGKYIAEHADLLFAVWDGGPSGGLGGTADIVELRESSGRPWLRVWPSGSSRG</sequence>
<organism evidence="1 2">
    <name type="scientific">Nocardioides kribbensis</name>
    <dbReference type="NCBI Taxonomy" id="305517"/>
    <lineage>
        <taxon>Bacteria</taxon>
        <taxon>Bacillati</taxon>
        <taxon>Actinomycetota</taxon>
        <taxon>Actinomycetes</taxon>
        <taxon>Propionibacteriales</taxon>
        <taxon>Nocardioidaceae</taxon>
        <taxon>Nocardioides</taxon>
    </lineage>
</organism>
<name>A0ABV1NTF0_9ACTN</name>
<protein>
    <recommendedName>
        <fullName evidence="3">DUF2493 domain-containing protein</fullName>
    </recommendedName>
</protein>
<dbReference type="Gene3D" id="3.40.50.450">
    <property type="match status" value="1"/>
</dbReference>
<evidence type="ECO:0000313" key="2">
    <source>
        <dbReference type="Proteomes" id="UP001482520"/>
    </source>
</evidence>
<dbReference type="SUPFAM" id="SSF102405">
    <property type="entry name" value="MCP/YpsA-like"/>
    <property type="match status" value="1"/>
</dbReference>
<keyword evidence="2" id="KW-1185">Reference proteome</keyword>
<evidence type="ECO:0008006" key="3">
    <source>
        <dbReference type="Google" id="ProtNLM"/>
    </source>
</evidence>
<dbReference type="Proteomes" id="UP001482520">
    <property type="component" value="Unassembled WGS sequence"/>
</dbReference>
<reference evidence="1 2" key="1">
    <citation type="submission" date="2024-02" db="EMBL/GenBank/DDBJ databases">
        <title>Full genome sequence of Nocardioides kribbensis.</title>
        <authorList>
            <person name="Poletto B.L."/>
            <person name="Silva G."/>
            <person name="Galante D."/>
            <person name="Campos K.R."/>
            <person name="Santos M.B.N."/>
            <person name="Sacchi C.T."/>
        </authorList>
    </citation>
    <scope>NUCLEOTIDE SEQUENCE [LARGE SCALE GENOMIC DNA]</scope>
    <source>
        <strain evidence="1 2">O4R</strain>
    </source>
</reference>
<dbReference type="EMBL" id="JBEGDP010000001">
    <property type="protein sequence ID" value="MEQ7845779.1"/>
    <property type="molecule type" value="Genomic_DNA"/>
</dbReference>
<gene>
    <name evidence="1" type="ORF">V6R90_00715</name>
</gene>
<evidence type="ECO:0000313" key="1">
    <source>
        <dbReference type="EMBL" id="MEQ7845779.1"/>
    </source>
</evidence>
<proteinExistence type="predicted"/>